<dbReference type="Gene3D" id="3.40.50.720">
    <property type="entry name" value="NAD(P)-binding Rossmann-like Domain"/>
    <property type="match status" value="1"/>
</dbReference>
<keyword evidence="2" id="KW-1185">Reference proteome</keyword>
<comment type="caution">
    <text evidence="1">The sequence shown here is derived from an EMBL/GenBank/DDBJ whole genome shotgun (WGS) entry which is preliminary data.</text>
</comment>
<dbReference type="InterPro" id="IPR023401">
    <property type="entry name" value="ODC_N"/>
</dbReference>
<protein>
    <recommendedName>
        <fullName evidence="3">Ornithine cyclodeaminase</fullName>
    </recommendedName>
</protein>
<evidence type="ECO:0000313" key="1">
    <source>
        <dbReference type="EMBL" id="GAA1990003.1"/>
    </source>
</evidence>
<accession>A0ABN2SNX0</accession>
<dbReference type="PANTHER" id="PTHR13812:SF19">
    <property type="entry name" value="KETIMINE REDUCTASE MU-CRYSTALLIN"/>
    <property type="match status" value="1"/>
</dbReference>
<dbReference type="RefSeq" id="WP_344430909.1">
    <property type="nucleotide sequence ID" value="NZ_BAAANN010000053.1"/>
</dbReference>
<evidence type="ECO:0008006" key="3">
    <source>
        <dbReference type="Google" id="ProtNLM"/>
    </source>
</evidence>
<dbReference type="PANTHER" id="PTHR13812">
    <property type="entry name" value="KETIMINE REDUCTASE MU-CRYSTALLIN"/>
    <property type="match status" value="1"/>
</dbReference>
<sequence>MRDLHVVPARAVRRILDEFAPEVVEIVRGIYLNHGVDDGESPASGFARSVAADGQVAAFDAPSGSGARWVVSVPSGQDATPQTRGMLVLADGVDGHPAACMEATWIGAARAAASAVVAIAEFAPKDRGLSVAFVGDGAVVTQMASYLTMPASRQAEVARISVLGTGDEDLARICSDADVVLERIPGLTGMLDADVVVLAKREKDPYVPSDTPLNAGQLLLNVSLRALPVELVLAANNVLDDVDECLQAYTSPHLAEHATGGRRFVTGTLGEVLRGEVLVDAAKPTVFTPFGMSPLDVAVGQFVLRAATAQDEIIAVPDFLASSAYAEPALL</sequence>
<name>A0ABN2SNX0_9PSEU</name>
<organism evidence="1 2">
    <name type="scientific">Amycolatopsis minnesotensis</name>
    <dbReference type="NCBI Taxonomy" id="337894"/>
    <lineage>
        <taxon>Bacteria</taxon>
        <taxon>Bacillati</taxon>
        <taxon>Actinomycetota</taxon>
        <taxon>Actinomycetes</taxon>
        <taxon>Pseudonocardiales</taxon>
        <taxon>Pseudonocardiaceae</taxon>
        <taxon>Amycolatopsis</taxon>
    </lineage>
</organism>
<gene>
    <name evidence="1" type="ORF">GCM10009754_80360</name>
</gene>
<dbReference type="InterPro" id="IPR003462">
    <property type="entry name" value="ODC_Mu_crystall"/>
</dbReference>
<dbReference type="Pfam" id="PF02423">
    <property type="entry name" value="OCD_Mu_crystall"/>
    <property type="match status" value="1"/>
</dbReference>
<dbReference type="SUPFAM" id="SSF51735">
    <property type="entry name" value="NAD(P)-binding Rossmann-fold domains"/>
    <property type="match status" value="1"/>
</dbReference>
<dbReference type="EMBL" id="BAAANN010000053">
    <property type="protein sequence ID" value="GAA1990003.1"/>
    <property type="molecule type" value="Genomic_DNA"/>
</dbReference>
<evidence type="ECO:0000313" key="2">
    <source>
        <dbReference type="Proteomes" id="UP001501116"/>
    </source>
</evidence>
<dbReference type="InterPro" id="IPR036291">
    <property type="entry name" value="NAD(P)-bd_dom_sf"/>
</dbReference>
<dbReference type="Proteomes" id="UP001501116">
    <property type="component" value="Unassembled WGS sequence"/>
</dbReference>
<dbReference type="Gene3D" id="3.30.1780.10">
    <property type="entry name" value="ornithine cyclodeaminase, domain 1"/>
    <property type="match status" value="1"/>
</dbReference>
<reference evidence="1 2" key="1">
    <citation type="journal article" date="2019" name="Int. J. Syst. Evol. Microbiol.">
        <title>The Global Catalogue of Microorganisms (GCM) 10K type strain sequencing project: providing services to taxonomists for standard genome sequencing and annotation.</title>
        <authorList>
            <consortium name="The Broad Institute Genomics Platform"/>
            <consortium name="The Broad Institute Genome Sequencing Center for Infectious Disease"/>
            <person name="Wu L."/>
            <person name="Ma J."/>
        </authorList>
    </citation>
    <scope>NUCLEOTIDE SEQUENCE [LARGE SCALE GENOMIC DNA]</scope>
    <source>
        <strain evidence="1 2">JCM 14545</strain>
    </source>
</reference>
<proteinExistence type="predicted"/>